<evidence type="ECO:0000259" key="6">
    <source>
        <dbReference type="Pfam" id="PF16188"/>
    </source>
</evidence>
<dbReference type="Pfam" id="PF16188">
    <property type="entry name" value="Peptidase_M24_C"/>
    <property type="match status" value="1"/>
</dbReference>
<keyword evidence="8" id="KW-1185">Reference proteome</keyword>
<dbReference type="AlphaFoldDB" id="G4D5Z6"/>
<dbReference type="FunFam" id="3.90.230.10:FF:000009">
    <property type="entry name" value="xaa-Pro aminopeptidase 2"/>
    <property type="match status" value="1"/>
</dbReference>
<feature type="domain" description="Peptidase M24" evidence="4">
    <location>
        <begin position="304"/>
        <end position="516"/>
    </location>
</feature>
<feature type="domain" description="Peptidase M24 C-terminal" evidence="6">
    <location>
        <begin position="525"/>
        <end position="585"/>
    </location>
</feature>
<keyword evidence="2" id="KW-0479">Metal-binding</keyword>
<protein>
    <submittedName>
        <fullName evidence="7">M24 family peptidase</fullName>
        <ecNumber evidence="7">3.4.-.-</ecNumber>
    </submittedName>
</protein>
<sequence length="585" mass="67205">MKVNIIKRRGNMSLDMLRKLMNENNIDAYLVLTSDPHNSEYLADYYKERQHLTNFSGSQGTVVVTKNEALLWADGRYFEQAERQIQGTGFELMKIGVDGVPTVNEFLRDNGCERIGYNALYMPISQYETLKSEVNAELVDIDLYRQIWTDREFRETKSFSHSEWSDRTSKEKLSIVRDNLKGKNATATLVTSLEGVAWISNTRGADIENVPVTFAYALVTLNKAKLFIDTKKIESFIDELKESFEIYEYEDVFEILSNVENEKFILSPQTNTKLYKLIEGKNNVIEKDDIVGYLKSIKSKGELENIRESHIRDGVYVTKFMHWLKNSDLSNETEWTCANKIDGLRATDDRYLDLSFGTISAYGANASMMHYSASEESAAKIEKRGFLLVDSGGQYLDGTTDITRTFAVGELTEEEKRHFTYVLKSHLQLMNTIFPAKTKSLALDAIARKEVWAINEDYRCGTGHGVGYVLGVHESPPQFNPNAEKKLEPGMIISNEPGIYKDGKHGIRIENILEVVEHEYNEYGQYLKFKTISYAPIDLDAVNSNLLTDEEKVCLNNYHKEVYEKLNKFMTEEEKEWLKKYTREI</sequence>
<dbReference type="PATRIC" id="fig|997350.3.peg.1751"/>
<dbReference type="GO" id="GO:0070006">
    <property type="term" value="F:metalloaminopeptidase activity"/>
    <property type="evidence" value="ECO:0007669"/>
    <property type="project" value="InterPro"/>
</dbReference>
<feature type="domain" description="Creatinase N-terminal" evidence="5">
    <location>
        <begin position="15"/>
        <end position="142"/>
    </location>
</feature>
<evidence type="ECO:0000256" key="1">
    <source>
        <dbReference type="ARBA" id="ARBA00008766"/>
    </source>
</evidence>
<dbReference type="InterPro" id="IPR036005">
    <property type="entry name" value="Creatinase/aminopeptidase-like"/>
</dbReference>
<name>G4D5Z6_9FIRM</name>
<dbReference type="Proteomes" id="UP000003422">
    <property type="component" value="Unassembled WGS sequence"/>
</dbReference>
<dbReference type="SUPFAM" id="SSF53092">
    <property type="entry name" value="Creatinase/prolidase N-terminal domain"/>
    <property type="match status" value="2"/>
</dbReference>
<evidence type="ECO:0000313" key="8">
    <source>
        <dbReference type="Proteomes" id="UP000003422"/>
    </source>
</evidence>
<dbReference type="STRING" id="997350.HMPREF9129_1826"/>
<evidence type="ECO:0000256" key="3">
    <source>
        <dbReference type="ARBA" id="ARBA00022801"/>
    </source>
</evidence>
<dbReference type="InterPro" id="IPR032416">
    <property type="entry name" value="Peptidase_M24_C"/>
</dbReference>
<evidence type="ECO:0000256" key="2">
    <source>
        <dbReference type="ARBA" id="ARBA00022723"/>
    </source>
</evidence>
<reference evidence="7 8" key="1">
    <citation type="submission" date="2011-06" db="EMBL/GenBank/DDBJ databases">
        <authorList>
            <person name="Muzny D."/>
            <person name="Qin X."/>
            <person name="Deng J."/>
            <person name="Jiang H."/>
            <person name="Liu Y."/>
            <person name="Qu J."/>
            <person name="Song X.-Z."/>
            <person name="Zhang L."/>
            <person name="Thornton R."/>
            <person name="Coyle M."/>
            <person name="Francisco L."/>
            <person name="Jackson L."/>
            <person name="Javaid M."/>
            <person name="Korchina V."/>
            <person name="Kovar C."/>
            <person name="Mata R."/>
            <person name="Mathew T."/>
            <person name="Ngo R."/>
            <person name="Nguyen L."/>
            <person name="Nguyen N."/>
            <person name="Okwuonu G."/>
            <person name="Ongeri F."/>
            <person name="Pham C."/>
            <person name="Simmons D."/>
            <person name="Wilczek-Boney K."/>
            <person name="Hale W."/>
            <person name="Jakkamsetti A."/>
            <person name="Pham P."/>
            <person name="Ruth R."/>
            <person name="San Lucas F."/>
            <person name="Warren J."/>
            <person name="Zhang J."/>
            <person name="Zhao Z."/>
            <person name="Zhou C."/>
            <person name="Zhu D."/>
            <person name="Lee S."/>
            <person name="Bess C."/>
            <person name="Blankenburg K."/>
            <person name="Forbes L."/>
            <person name="Fu Q."/>
            <person name="Gubbala S."/>
            <person name="Hirani K."/>
            <person name="Jayaseelan J.C."/>
            <person name="Lara F."/>
            <person name="Munidasa M."/>
            <person name="Palculict T."/>
            <person name="Patil S."/>
            <person name="Pu L.-L."/>
            <person name="Saada N."/>
            <person name="Tang L."/>
            <person name="Weissenberger G."/>
            <person name="Zhu Y."/>
            <person name="Hemphill L."/>
            <person name="Shang Y."/>
            <person name="Youmans B."/>
            <person name="Ayvaz T."/>
            <person name="Ross M."/>
            <person name="Santibanez J."/>
            <person name="Aqrawi P."/>
            <person name="Gross S."/>
            <person name="Joshi V."/>
            <person name="Fowler G."/>
            <person name="Nazareth L."/>
            <person name="Reid J."/>
            <person name="Worley K."/>
            <person name="Petrosino J."/>
            <person name="Highlander S."/>
            <person name="Gibbs R."/>
        </authorList>
    </citation>
    <scope>NUCLEOTIDE SEQUENCE [LARGE SCALE GENOMIC DNA]</scope>
    <source>
        <strain evidence="7 8">ATCC 29427</strain>
    </source>
</reference>
<dbReference type="Pfam" id="PF00557">
    <property type="entry name" value="Peptidase_M24"/>
    <property type="match status" value="1"/>
</dbReference>
<dbReference type="CDD" id="cd01085">
    <property type="entry name" value="APP"/>
    <property type="match status" value="1"/>
</dbReference>
<dbReference type="Gene3D" id="3.40.350.10">
    <property type="entry name" value="Creatinase/prolidase N-terminal domain"/>
    <property type="match status" value="2"/>
</dbReference>
<dbReference type="InterPro" id="IPR029149">
    <property type="entry name" value="Creatin/AminoP/Spt16_N"/>
</dbReference>
<comment type="similarity">
    <text evidence="1">Belongs to the peptidase M24B family.</text>
</comment>
<dbReference type="InterPro" id="IPR050422">
    <property type="entry name" value="X-Pro_aminopeptidase_P"/>
</dbReference>
<dbReference type="HOGENOM" id="CLU_011781_2_4_9"/>
<dbReference type="PANTHER" id="PTHR43763">
    <property type="entry name" value="XAA-PRO AMINOPEPTIDASE 1"/>
    <property type="match status" value="1"/>
</dbReference>
<gene>
    <name evidence="7" type="ORF">HMPREF9129_1826</name>
</gene>
<dbReference type="GO" id="GO:0005737">
    <property type="term" value="C:cytoplasm"/>
    <property type="evidence" value="ECO:0007669"/>
    <property type="project" value="UniProtKB-ARBA"/>
</dbReference>
<dbReference type="Pfam" id="PF16189">
    <property type="entry name" value="Creatinase_N_2"/>
    <property type="match status" value="1"/>
</dbReference>
<dbReference type="InterPro" id="IPR033740">
    <property type="entry name" value="Pept_M24B"/>
</dbReference>
<dbReference type="eggNOG" id="COG0006">
    <property type="taxonomic scope" value="Bacteria"/>
</dbReference>
<accession>G4D5Z6</accession>
<dbReference type="SUPFAM" id="SSF55920">
    <property type="entry name" value="Creatinase/aminopeptidase"/>
    <property type="match status" value="1"/>
</dbReference>
<dbReference type="GO" id="GO:0046872">
    <property type="term" value="F:metal ion binding"/>
    <property type="evidence" value="ECO:0007669"/>
    <property type="project" value="UniProtKB-KW"/>
</dbReference>
<comment type="caution">
    <text evidence="7">The sequence shown here is derived from an EMBL/GenBank/DDBJ whole genome shotgun (WGS) entry which is preliminary data.</text>
</comment>
<dbReference type="Pfam" id="PF01321">
    <property type="entry name" value="Creatinase_N"/>
    <property type="match status" value="1"/>
</dbReference>
<dbReference type="EMBL" id="AGBB01000181">
    <property type="protein sequence ID" value="EGY78028.1"/>
    <property type="molecule type" value="Genomic_DNA"/>
</dbReference>
<evidence type="ECO:0000313" key="7">
    <source>
        <dbReference type="EMBL" id="EGY78028.1"/>
    </source>
</evidence>
<proteinExistence type="inferred from homology"/>
<evidence type="ECO:0000259" key="5">
    <source>
        <dbReference type="Pfam" id="PF01321"/>
    </source>
</evidence>
<evidence type="ECO:0000259" key="4">
    <source>
        <dbReference type="Pfam" id="PF00557"/>
    </source>
</evidence>
<organism evidence="7 8">
    <name type="scientific">Peptoniphilus indolicus ATCC 29427</name>
    <dbReference type="NCBI Taxonomy" id="997350"/>
    <lineage>
        <taxon>Bacteria</taxon>
        <taxon>Bacillati</taxon>
        <taxon>Bacillota</taxon>
        <taxon>Tissierellia</taxon>
        <taxon>Tissierellales</taxon>
        <taxon>Peptoniphilaceae</taxon>
        <taxon>Peptoniphilus</taxon>
    </lineage>
</organism>
<dbReference type="InterPro" id="IPR000587">
    <property type="entry name" value="Creatinase_N"/>
</dbReference>
<dbReference type="Gene3D" id="3.90.230.10">
    <property type="entry name" value="Creatinase/methionine aminopeptidase superfamily"/>
    <property type="match status" value="1"/>
</dbReference>
<keyword evidence="3 7" id="KW-0378">Hydrolase</keyword>
<dbReference type="InterPro" id="IPR000994">
    <property type="entry name" value="Pept_M24"/>
</dbReference>
<dbReference type="PANTHER" id="PTHR43763:SF6">
    <property type="entry name" value="XAA-PRO AMINOPEPTIDASE 1"/>
    <property type="match status" value="1"/>
</dbReference>
<dbReference type="EC" id="3.4.-.-" evidence="7"/>